<proteinExistence type="predicted"/>
<keyword evidence="2" id="KW-0456">Lyase</keyword>
<accession>A0ABW4JKF2</accession>
<name>A0ABW4JKF2_9BACL</name>
<dbReference type="PANTHER" id="PTHR12110:SF41">
    <property type="entry name" value="INOSOSE DEHYDRATASE"/>
    <property type="match status" value="1"/>
</dbReference>
<evidence type="ECO:0000259" key="1">
    <source>
        <dbReference type="Pfam" id="PF01261"/>
    </source>
</evidence>
<dbReference type="InterPro" id="IPR030823">
    <property type="entry name" value="IolE/MocC"/>
</dbReference>
<dbReference type="EC" id="4.2.1.44" evidence="2"/>
<dbReference type="InterPro" id="IPR036237">
    <property type="entry name" value="Xyl_isomerase-like_sf"/>
</dbReference>
<dbReference type="EMBL" id="JBHUCX010000044">
    <property type="protein sequence ID" value="MFD1676275.1"/>
    <property type="molecule type" value="Genomic_DNA"/>
</dbReference>
<dbReference type="Pfam" id="PF01261">
    <property type="entry name" value="AP_endonuc_2"/>
    <property type="match status" value="1"/>
</dbReference>
<sequence>MSGQYKTLPPMYNVQLGISPINWINNDMLDLGDEYEIRTVLSDMQKLGFRGTEMSRKFPENPVELRNLLAEYKMVLTGAWKTVLFSTGVDFAADFASYQAHVQSLRQLGSDYVVVCDGGGSLHWDRQPRQVVAPYDDAAWRSLAEGLHRAGEYTRQQGMRLAYHPHVGTNVERPEAIERLLAMTDPDLVSIVFDTGHIYAGGGDPRYILRKYFGRIACVHLKDVRQNALDEMRETGALFIDAVRHGLFTTPGDGCLDFEAIVTQLRELGYQGWMVIEAEQNPQLAEPVAYATAAKTTLEKLMYTC</sequence>
<dbReference type="RefSeq" id="WP_377944160.1">
    <property type="nucleotide sequence ID" value="NZ_JBHUCX010000044.1"/>
</dbReference>
<feature type="domain" description="Xylose isomerase-like TIM barrel" evidence="1">
    <location>
        <begin position="44"/>
        <end position="284"/>
    </location>
</feature>
<dbReference type="PANTHER" id="PTHR12110">
    <property type="entry name" value="HYDROXYPYRUVATE ISOMERASE"/>
    <property type="match status" value="1"/>
</dbReference>
<evidence type="ECO:0000313" key="2">
    <source>
        <dbReference type="EMBL" id="MFD1676275.1"/>
    </source>
</evidence>
<gene>
    <name evidence="2" type="primary">iolE</name>
    <name evidence="2" type="ORF">ACFSB2_16340</name>
</gene>
<dbReference type="GO" id="GO:0050114">
    <property type="term" value="F:myo-inosose-2 dehydratase activity"/>
    <property type="evidence" value="ECO:0007669"/>
    <property type="project" value="UniProtKB-EC"/>
</dbReference>
<protein>
    <submittedName>
        <fullName evidence="2">Myo-inosose-2 dehydratase</fullName>
        <ecNumber evidence="2">4.2.1.44</ecNumber>
    </submittedName>
</protein>
<dbReference type="NCBIfam" id="TIGR04379">
    <property type="entry name" value="myo_inos_iolE"/>
    <property type="match status" value="1"/>
</dbReference>
<reference evidence="3" key="1">
    <citation type="journal article" date="2019" name="Int. J. Syst. Evol. Microbiol.">
        <title>The Global Catalogue of Microorganisms (GCM) 10K type strain sequencing project: providing services to taxonomists for standard genome sequencing and annotation.</title>
        <authorList>
            <consortium name="The Broad Institute Genomics Platform"/>
            <consortium name="The Broad Institute Genome Sequencing Center for Infectious Disease"/>
            <person name="Wu L."/>
            <person name="Ma J."/>
        </authorList>
    </citation>
    <scope>NUCLEOTIDE SEQUENCE [LARGE SCALE GENOMIC DNA]</scope>
    <source>
        <strain evidence="3">CGMCC 1.12286</strain>
    </source>
</reference>
<dbReference type="InterPro" id="IPR050312">
    <property type="entry name" value="IolE/XylAMocC-like"/>
</dbReference>
<dbReference type="Proteomes" id="UP001597079">
    <property type="component" value="Unassembled WGS sequence"/>
</dbReference>
<evidence type="ECO:0000313" key="3">
    <source>
        <dbReference type="Proteomes" id="UP001597079"/>
    </source>
</evidence>
<dbReference type="InterPro" id="IPR013022">
    <property type="entry name" value="Xyl_isomerase-like_TIM-brl"/>
</dbReference>
<dbReference type="Gene3D" id="3.20.20.150">
    <property type="entry name" value="Divalent-metal-dependent TIM barrel enzymes"/>
    <property type="match status" value="1"/>
</dbReference>
<dbReference type="SUPFAM" id="SSF51658">
    <property type="entry name" value="Xylose isomerase-like"/>
    <property type="match status" value="1"/>
</dbReference>
<organism evidence="2 3">
    <name type="scientific">Alicyclobacillus fodiniaquatilis</name>
    <dbReference type="NCBI Taxonomy" id="1661150"/>
    <lineage>
        <taxon>Bacteria</taxon>
        <taxon>Bacillati</taxon>
        <taxon>Bacillota</taxon>
        <taxon>Bacilli</taxon>
        <taxon>Bacillales</taxon>
        <taxon>Alicyclobacillaceae</taxon>
        <taxon>Alicyclobacillus</taxon>
    </lineage>
</organism>
<comment type="caution">
    <text evidence="2">The sequence shown here is derived from an EMBL/GenBank/DDBJ whole genome shotgun (WGS) entry which is preliminary data.</text>
</comment>
<keyword evidence="3" id="KW-1185">Reference proteome</keyword>